<accession>A0A2T7DP89</accession>
<keyword evidence="3" id="KW-1185">Reference proteome</keyword>
<dbReference type="AlphaFoldDB" id="A0A2T7DP89"/>
<evidence type="ECO:0000259" key="1">
    <source>
        <dbReference type="Pfam" id="PF12776"/>
    </source>
</evidence>
<proteinExistence type="predicted"/>
<dbReference type="InterPro" id="IPR024752">
    <property type="entry name" value="Myb/SANT-like_dom"/>
</dbReference>
<dbReference type="Pfam" id="PF12776">
    <property type="entry name" value="Myb_DNA-bind_3"/>
    <property type="match status" value="1"/>
</dbReference>
<dbReference type="PANTHER" id="PTHR46929:SF15">
    <property type="entry name" value="MYB_SANT-LIKE DOMAIN-CONTAINING PROTEIN"/>
    <property type="match status" value="1"/>
</dbReference>
<organism evidence="2 3">
    <name type="scientific">Panicum hallii var. hallii</name>
    <dbReference type="NCBI Taxonomy" id="1504633"/>
    <lineage>
        <taxon>Eukaryota</taxon>
        <taxon>Viridiplantae</taxon>
        <taxon>Streptophyta</taxon>
        <taxon>Embryophyta</taxon>
        <taxon>Tracheophyta</taxon>
        <taxon>Spermatophyta</taxon>
        <taxon>Magnoliopsida</taxon>
        <taxon>Liliopsida</taxon>
        <taxon>Poales</taxon>
        <taxon>Poaceae</taxon>
        <taxon>PACMAD clade</taxon>
        <taxon>Panicoideae</taxon>
        <taxon>Panicodae</taxon>
        <taxon>Paniceae</taxon>
        <taxon>Panicinae</taxon>
        <taxon>Panicum</taxon>
        <taxon>Panicum sect. Panicum</taxon>
    </lineage>
</organism>
<evidence type="ECO:0000313" key="3">
    <source>
        <dbReference type="Proteomes" id="UP000244336"/>
    </source>
</evidence>
<evidence type="ECO:0000313" key="2">
    <source>
        <dbReference type="EMBL" id="PUZ57408.1"/>
    </source>
</evidence>
<name>A0A2T7DP89_9POAL</name>
<dbReference type="OrthoDB" id="651046at2759"/>
<protein>
    <recommendedName>
        <fullName evidence="1">Myb/SANT-like domain-containing protein</fullName>
    </recommendedName>
</protein>
<feature type="domain" description="Myb/SANT-like" evidence="1">
    <location>
        <begin position="5"/>
        <end position="75"/>
    </location>
</feature>
<dbReference type="Gramene" id="PUZ57408">
    <property type="protein sequence ID" value="PUZ57408"/>
    <property type="gene ID" value="GQ55_5G428300"/>
</dbReference>
<dbReference type="Proteomes" id="UP000244336">
    <property type="component" value="Chromosome 5"/>
</dbReference>
<gene>
    <name evidence="2" type="ORF">GQ55_5G428300</name>
</gene>
<dbReference type="EMBL" id="CM009753">
    <property type="protein sequence ID" value="PUZ57408.1"/>
    <property type="molecule type" value="Genomic_DNA"/>
</dbReference>
<dbReference type="PANTHER" id="PTHR46929">
    <property type="entry name" value="EXPRESSED PROTEIN"/>
    <property type="match status" value="1"/>
</dbReference>
<sequence>MRWTALLSVLVELHNNGDDAQNGWKPHVYNAAIKNVRESCNVEITKKNIASRCKIFDKHYEIISKILSQSGFGWD</sequence>
<reference evidence="2 3" key="1">
    <citation type="submission" date="2018-04" db="EMBL/GenBank/DDBJ databases">
        <title>WGS assembly of Panicum hallii var. hallii HAL2.</title>
        <authorList>
            <person name="Lovell J."/>
            <person name="Jenkins J."/>
            <person name="Lowry D."/>
            <person name="Mamidi S."/>
            <person name="Sreedasyam A."/>
            <person name="Weng X."/>
            <person name="Barry K."/>
            <person name="Bonette J."/>
            <person name="Campitelli B."/>
            <person name="Daum C."/>
            <person name="Gordon S."/>
            <person name="Gould B."/>
            <person name="Lipzen A."/>
            <person name="MacQueen A."/>
            <person name="Palacio-Mejia J."/>
            <person name="Plott C."/>
            <person name="Shakirov E."/>
            <person name="Shu S."/>
            <person name="Yoshinaga Y."/>
            <person name="Zane M."/>
            <person name="Rokhsar D."/>
            <person name="Grimwood J."/>
            <person name="Schmutz J."/>
            <person name="Juenger T."/>
        </authorList>
    </citation>
    <scope>NUCLEOTIDE SEQUENCE [LARGE SCALE GENOMIC DNA]</scope>
    <source>
        <strain evidence="3">cv. HAL2</strain>
    </source>
</reference>